<evidence type="ECO:0000313" key="2">
    <source>
        <dbReference type="EMBL" id="PPR95208.1"/>
    </source>
</evidence>
<feature type="region of interest" description="Disordered" evidence="1">
    <location>
        <begin position="91"/>
        <end position="113"/>
    </location>
</feature>
<proteinExistence type="predicted"/>
<evidence type="ECO:0000313" key="3">
    <source>
        <dbReference type="Proteomes" id="UP000239757"/>
    </source>
</evidence>
<protein>
    <submittedName>
        <fullName evidence="2">Uncharacterized protein</fullName>
    </submittedName>
</protein>
<accession>A0A2P5WVT5</accession>
<dbReference type="EMBL" id="KZ666338">
    <property type="protein sequence ID" value="PPR95208.1"/>
    <property type="molecule type" value="Genomic_DNA"/>
</dbReference>
<reference evidence="2 3" key="1">
    <citation type="submission" date="2015-01" db="EMBL/GenBank/DDBJ databases">
        <title>Genome of allotetraploid Gossypium barbadense reveals genomic plasticity and fiber elongation in cotton evolution.</title>
        <authorList>
            <person name="Chen X."/>
            <person name="Liu X."/>
            <person name="Zhao B."/>
            <person name="Zheng H."/>
            <person name="Hu Y."/>
            <person name="Lu G."/>
            <person name="Yang C."/>
            <person name="Chen J."/>
            <person name="Shan C."/>
            <person name="Zhang L."/>
            <person name="Zhou Y."/>
            <person name="Wang L."/>
            <person name="Guo W."/>
            <person name="Bai Y."/>
            <person name="Ruan J."/>
            <person name="Shangguan X."/>
            <person name="Mao Y."/>
            <person name="Jiang J."/>
            <person name="Zhu Y."/>
            <person name="Lei J."/>
            <person name="Kang H."/>
            <person name="Chen S."/>
            <person name="He X."/>
            <person name="Wang R."/>
            <person name="Wang Y."/>
            <person name="Chen J."/>
            <person name="Wang L."/>
            <person name="Yu S."/>
            <person name="Wang B."/>
            <person name="Wei J."/>
            <person name="Song S."/>
            <person name="Lu X."/>
            <person name="Gao Z."/>
            <person name="Gu W."/>
            <person name="Deng X."/>
            <person name="Ma D."/>
            <person name="Wang S."/>
            <person name="Liang W."/>
            <person name="Fang L."/>
            <person name="Cai C."/>
            <person name="Zhu X."/>
            <person name="Zhou B."/>
            <person name="Zhang Y."/>
            <person name="Chen Z."/>
            <person name="Xu S."/>
            <person name="Zhu R."/>
            <person name="Wang S."/>
            <person name="Zhang T."/>
            <person name="Zhao G."/>
        </authorList>
    </citation>
    <scope>NUCLEOTIDE SEQUENCE [LARGE SCALE GENOMIC DNA]</scope>
    <source>
        <strain evidence="3">cv. Xinhai21</strain>
        <tissue evidence="2">Leaf</tissue>
    </source>
</reference>
<name>A0A2P5WVT5_GOSBA</name>
<dbReference type="Proteomes" id="UP000239757">
    <property type="component" value="Unassembled WGS sequence"/>
</dbReference>
<dbReference type="AlphaFoldDB" id="A0A2P5WVT5"/>
<gene>
    <name evidence="2" type="ORF">GOBAR_AA25463</name>
</gene>
<evidence type="ECO:0000256" key="1">
    <source>
        <dbReference type="SAM" id="MobiDB-lite"/>
    </source>
</evidence>
<dbReference type="OrthoDB" id="10473957at2759"/>
<feature type="compositionally biased region" description="Polar residues" evidence="1">
    <location>
        <begin position="97"/>
        <end position="108"/>
    </location>
</feature>
<sequence>MLVSEHSSFGLGLSGLEVQIPSVGGRSTRDTWPHDFVNQLGMILTGRLRELAYFFYHYCRIKFHPIAFPEFELDEGVGRSVHLSLTSFDPKVPCGTEGNQDNEGNSNDTDSDSISRELNETIDIDALIKSGHKRRKTSTGVAHVNLSENLPTITQASSPITIIDDTPSLHAREDSPVAPTAERVLVEVVEDFPSPLCLLLSEVGTLG</sequence>
<organism evidence="2 3">
    <name type="scientific">Gossypium barbadense</name>
    <name type="common">Sea Island cotton</name>
    <name type="synonym">Hibiscus barbadensis</name>
    <dbReference type="NCBI Taxonomy" id="3634"/>
    <lineage>
        <taxon>Eukaryota</taxon>
        <taxon>Viridiplantae</taxon>
        <taxon>Streptophyta</taxon>
        <taxon>Embryophyta</taxon>
        <taxon>Tracheophyta</taxon>
        <taxon>Spermatophyta</taxon>
        <taxon>Magnoliopsida</taxon>
        <taxon>eudicotyledons</taxon>
        <taxon>Gunneridae</taxon>
        <taxon>Pentapetalae</taxon>
        <taxon>rosids</taxon>
        <taxon>malvids</taxon>
        <taxon>Malvales</taxon>
        <taxon>Malvaceae</taxon>
        <taxon>Malvoideae</taxon>
        <taxon>Gossypium</taxon>
    </lineage>
</organism>